<evidence type="ECO:0000313" key="3">
    <source>
        <dbReference type="Proteomes" id="UP001596380"/>
    </source>
</evidence>
<dbReference type="Proteomes" id="UP001596380">
    <property type="component" value="Unassembled WGS sequence"/>
</dbReference>
<keyword evidence="1" id="KW-1133">Transmembrane helix</keyword>
<evidence type="ECO:0000256" key="1">
    <source>
        <dbReference type="SAM" id="Phobius"/>
    </source>
</evidence>
<dbReference type="RefSeq" id="WP_160822701.1">
    <property type="nucleotide sequence ID" value="NZ_JBHSXS010000012.1"/>
</dbReference>
<dbReference type="EMBL" id="JBHSXS010000012">
    <property type="protein sequence ID" value="MFC6882211.1"/>
    <property type="molecule type" value="Genomic_DNA"/>
</dbReference>
<evidence type="ECO:0000313" key="2">
    <source>
        <dbReference type="EMBL" id="MFC6882211.1"/>
    </source>
</evidence>
<feature type="transmembrane region" description="Helical" evidence="1">
    <location>
        <begin position="40"/>
        <end position="59"/>
    </location>
</feature>
<keyword evidence="1" id="KW-0812">Transmembrane</keyword>
<keyword evidence="3" id="KW-1185">Reference proteome</keyword>
<organism evidence="2 3">
    <name type="scientific">Actinomadura yumaensis</name>
    <dbReference type="NCBI Taxonomy" id="111807"/>
    <lineage>
        <taxon>Bacteria</taxon>
        <taxon>Bacillati</taxon>
        <taxon>Actinomycetota</taxon>
        <taxon>Actinomycetes</taxon>
        <taxon>Streptosporangiales</taxon>
        <taxon>Thermomonosporaceae</taxon>
        <taxon>Actinomadura</taxon>
    </lineage>
</organism>
<keyword evidence="1" id="KW-0472">Membrane</keyword>
<accession>A0ABW2CKA0</accession>
<proteinExistence type="predicted"/>
<protein>
    <submittedName>
        <fullName evidence="2">Uncharacterized protein</fullName>
    </submittedName>
</protein>
<reference evidence="3" key="1">
    <citation type="journal article" date="2019" name="Int. J. Syst. Evol. Microbiol.">
        <title>The Global Catalogue of Microorganisms (GCM) 10K type strain sequencing project: providing services to taxonomists for standard genome sequencing and annotation.</title>
        <authorList>
            <consortium name="The Broad Institute Genomics Platform"/>
            <consortium name="The Broad Institute Genome Sequencing Center for Infectious Disease"/>
            <person name="Wu L."/>
            <person name="Ma J."/>
        </authorList>
    </citation>
    <scope>NUCLEOTIDE SEQUENCE [LARGE SCALE GENOMIC DNA]</scope>
    <source>
        <strain evidence="3">JCM 3369</strain>
    </source>
</reference>
<sequence length="63" mass="6465">MPQETEGNTPPRRDDPAKIVVVANAALVGVPAAYTTSGSIAVTALAAVTATVFAIVYAARRPR</sequence>
<gene>
    <name evidence="2" type="ORF">ACFQKB_20830</name>
</gene>
<comment type="caution">
    <text evidence="2">The sequence shown here is derived from an EMBL/GenBank/DDBJ whole genome shotgun (WGS) entry which is preliminary data.</text>
</comment>
<name>A0ABW2CKA0_9ACTN</name>